<keyword evidence="7" id="KW-0829">Tyrosine-protein kinase</keyword>
<dbReference type="GO" id="GO:0004713">
    <property type="term" value="F:protein tyrosine kinase activity"/>
    <property type="evidence" value="ECO:0007669"/>
    <property type="project" value="UniProtKB-KW"/>
</dbReference>
<keyword evidence="3" id="KW-0808">Transferase</keyword>
<evidence type="ECO:0000256" key="4">
    <source>
        <dbReference type="ARBA" id="ARBA00022741"/>
    </source>
</evidence>
<dbReference type="GO" id="GO:0005769">
    <property type="term" value="C:early endosome"/>
    <property type="evidence" value="ECO:0007669"/>
    <property type="project" value="UniProtKB-ARBA"/>
</dbReference>
<reference evidence="20 21" key="1">
    <citation type="submission" date="2016-04" db="EMBL/GenBank/DDBJ databases">
        <title>Polished mammalian reference genomes with single-molecule sequencing and chromosome conformation capture applied to the Capra hircus genome.</title>
        <authorList>
            <person name="Bickhart D.M."/>
            <person name="Koren S."/>
            <person name="Rosen B."/>
            <person name="Hastie A."/>
            <person name="Liachko I."/>
            <person name="Sullivan S.T."/>
            <person name="Burton J."/>
            <person name="Sayre B.L."/>
            <person name="Huson H.J."/>
            <person name="Lee J."/>
            <person name="Lam E."/>
            <person name="Kelley C.M."/>
            <person name="Hutchison J.L."/>
            <person name="Zhou Y."/>
            <person name="Sun J."/>
            <person name="Crisa A."/>
            <person name="Schwartz J.C."/>
            <person name="Hammond J.A."/>
            <person name="Schroeder S.G."/>
            <person name="Liu G.E."/>
            <person name="Dunham M."/>
            <person name="Shendure J."/>
            <person name="Sonstegard T.S."/>
            <person name="Phillippy A.M."/>
            <person name="Van Tassell C.P."/>
            <person name="Smith T.P."/>
        </authorList>
    </citation>
    <scope>NUCLEOTIDE SEQUENCE [LARGE SCALE GENOMIC DNA]</scope>
</reference>
<feature type="domain" description="Protein kinase" evidence="19">
    <location>
        <begin position="63"/>
        <end position="359"/>
    </location>
</feature>
<dbReference type="Proteomes" id="UP000291000">
    <property type="component" value="Chromosome 7"/>
</dbReference>
<evidence type="ECO:0000256" key="9">
    <source>
        <dbReference type="ARBA" id="ARBA00038999"/>
    </source>
</evidence>
<evidence type="ECO:0000256" key="6">
    <source>
        <dbReference type="ARBA" id="ARBA00022840"/>
    </source>
</evidence>
<evidence type="ECO:0000256" key="10">
    <source>
        <dbReference type="ARBA" id="ARBA00040617"/>
    </source>
</evidence>
<dbReference type="InterPro" id="IPR000719">
    <property type="entry name" value="Prot_kinase_dom"/>
</dbReference>
<reference evidence="20" key="2">
    <citation type="submission" date="2025-08" db="UniProtKB">
        <authorList>
            <consortium name="Ensembl"/>
        </authorList>
    </citation>
    <scope>IDENTIFICATION</scope>
</reference>
<dbReference type="PROSITE" id="PS50011">
    <property type="entry name" value="PROTEIN_KINASE_DOM"/>
    <property type="match status" value="1"/>
</dbReference>
<accession>A0A452EN98</accession>
<gene>
    <name evidence="20" type="primary">MAP2K2</name>
</gene>
<evidence type="ECO:0000256" key="1">
    <source>
        <dbReference type="ARBA" id="ARBA00022527"/>
    </source>
</evidence>
<keyword evidence="1 17" id="KW-0723">Serine/threonine-protein kinase</keyword>
<dbReference type="FunFam" id="3.30.200.20:FF:000100">
    <property type="entry name" value="Dual specificity mitogen-activated protein kinase kinase 1"/>
    <property type="match status" value="1"/>
</dbReference>
<evidence type="ECO:0000256" key="11">
    <source>
        <dbReference type="ARBA" id="ARBA00042277"/>
    </source>
</evidence>
<dbReference type="EC" id="2.7.12.2" evidence="9"/>
<keyword evidence="6 16" id="KW-0067">ATP-binding</keyword>
<dbReference type="InterPro" id="IPR011009">
    <property type="entry name" value="Kinase-like_dom_sf"/>
</dbReference>
<evidence type="ECO:0000256" key="15">
    <source>
        <dbReference type="ARBA" id="ARBA00051693"/>
    </source>
</evidence>
<dbReference type="AlphaFoldDB" id="A0A452EN98"/>
<organism evidence="20 21">
    <name type="scientific">Capra hircus</name>
    <name type="common">Goat</name>
    <dbReference type="NCBI Taxonomy" id="9925"/>
    <lineage>
        <taxon>Eukaryota</taxon>
        <taxon>Metazoa</taxon>
        <taxon>Chordata</taxon>
        <taxon>Craniata</taxon>
        <taxon>Vertebrata</taxon>
        <taxon>Euteleostomi</taxon>
        <taxon>Mammalia</taxon>
        <taxon>Eutheria</taxon>
        <taxon>Laurasiatheria</taxon>
        <taxon>Artiodactyla</taxon>
        <taxon>Ruminantia</taxon>
        <taxon>Pecora</taxon>
        <taxon>Bovidae</taxon>
        <taxon>Caprinae</taxon>
        <taxon>Capra</taxon>
    </lineage>
</organism>
<evidence type="ECO:0000256" key="5">
    <source>
        <dbReference type="ARBA" id="ARBA00022777"/>
    </source>
</evidence>
<reference evidence="20" key="3">
    <citation type="submission" date="2025-09" db="UniProtKB">
        <authorList>
            <consortium name="Ensembl"/>
        </authorList>
    </citation>
    <scope>IDENTIFICATION</scope>
</reference>
<evidence type="ECO:0000256" key="13">
    <source>
        <dbReference type="ARBA" id="ARBA00049014"/>
    </source>
</evidence>
<comment type="catalytic activity">
    <reaction evidence="14">
        <text>L-threonyl-[protein] + ATP = O-phospho-L-threonyl-[protein] + ADP + H(+)</text>
        <dbReference type="Rhea" id="RHEA:46608"/>
        <dbReference type="Rhea" id="RHEA-COMP:11060"/>
        <dbReference type="Rhea" id="RHEA-COMP:11605"/>
        <dbReference type="ChEBI" id="CHEBI:15378"/>
        <dbReference type="ChEBI" id="CHEBI:30013"/>
        <dbReference type="ChEBI" id="CHEBI:30616"/>
        <dbReference type="ChEBI" id="CHEBI:61977"/>
        <dbReference type="ChEBI" id="CHEBI:456216"/>
        <dbReference type="EC" id="2.7.12.2"/>
    </reaction>
</comment>
<evidence type="ECO:0000256" key="14">
    <source>
        <dbReference type="ARBA" id="ARBA00049299"/>
    </source>
</evidence>
<evidence type="ECO:0000256" key="17">
    <source>
        <dbReference type="RuleBase" id="RU000304"/>
    </source>
</evidence>
<keyword evidence="21" id="KW-1185">Reference proteome</keyword>
<dbReference type="GO" id="GO:0005524">
    <property type="term" value="F:ATP binding"/>
    <property type="evidence" value="ECO:0007669"/>
    <property type="project" value="UniProtKB-UniRule"/>
</dbReference>
<evidence type="ECO:0000256" key="8">
    <source>
        <dbReference type="ARBA" id="ARBA00038035"/>
    </source>
</evidence>
<evidence type="ECO:0000256" key="2">
    <source>
        <dbReference type="ARBA" id="ARBA00022553"/>
    </source>
</evidence>
<evidence type="ECO:0000259" key="19">
    <source>
        <dbReference type="PROSITE" id="PS50011"/>
    </source>
</evidence>
<dbReference type="Bgee" id="ENSCHIG00000014919">
    <property type="expression patterns" value="Expressed in cerebellum and 16 other cell types or tissues"/>
</dbReference>
<dbReference type="SMART" id="SM00220">
    <property type="entry name" value="S_TKc"/>
    <property type="match status" value="1"/>
</dbReference>
<evidence type="ECO:0000256" key="18">
    <source>
        <dbReference type="SAM" id="MobiDB-lite"/>
    </source>
</evidence>
<dbReference type="Gene3D" id="3.30.200.20">
    <property type="entry name" value="Phosphorylase Kinase, domain 1"/>
    <property type="match status" value="1"/>
</dbReference>
<comment type="catalytic activity">
    <reaction evidence="13">
        <text>L-seryl-[protein] + ATP = O-phospho-L-seryl-[protein] + ADP + H(+)</text>
        <dbReference type="Rhea" id="RHEA:17989"/>
        <dbReference type="Rhea" id="RHEA-COMP:9863"/>
        <dbReference type="Rhea" id="RHEA-COMP:11604"/>
        <dbReference type="ChEBI" id="CHEBI:15378"/>
        <dbReference type="ChEBI" id="CHEBI:29999"/>
        <dbReference type="ChEBI" id="CHEBI:30616"/>
        <dbReference type="ChEBI" id="CHEBI:83421"/>
        <dbReference type="ChEBI" id="CHEBI:456216"/>
        <dbReference type="EC" id="2.7.12.2"/>
    </reaction>
</comment>
<dbReference type="GO" id="GO:0005925">
    <property type="term" value="C:focal adhesion"/>
    <property type="evidence" value="ECO:0007669"/>
    <property type="project" value="UniProtKB-ARBA"/>
</dbReference>
<feature type="binding site" evidence="16">
    <location>
        <position position="92"/>
    </location>
    <ligand>
        <name>ATP</name>
        <dbReference type="ChEBI" id="CHEBI:30616"/>
    </ligand>
</feature>
<evidence type="ECO:0000313" key="20">
    <source>
        <dbReference type="Ensembl" id="ENSCHIP00000013583.1"/>
    </source>
</evidence>
<dbReference type="PROSITE" id="PS00107">
    <property type="entry name" value="PROTEIN_KINASE_ATP"/>
    <property type="match status" value="1"/>
</dbReference>
<comment type="similarity">
    <text evidence="8">Belongs to the protein kinase superfamily. STE Ser/Thr protein kinase family. MAP kinase kinase subfamily.</text>
</comment>
<dbReference type="Ensembl" id="ENSCHIT00000021376.1">
    <property type="protein sequence ID" value="ENSCHIP00000013583.1"/>
    <property type="gene ID" value="ENSCHIG00000014919.1"/>
</dbReference>
<name>A0A452EN98_CAPHI</name>
<evidence type="ECO:0000256" key="3">
    <source>
        <dbReference type="ARBA" id="ARBA00022679"/>
    </source>
</evidence>
<dbReference type="Pfam" id="PF00069">
    <property type="entry name" value="Pkinase"/>
    <property type="match status" value="1"/>
</dbReference>
<keyword evidence="2" id="KW-0597">Phosphoprotein</keyword>
<protein>
    <recommendedName>
        <fullName evidence="10">Dual specificity mitogen-activated protein kinase kinase 2</fullName>
        <ecNumber evidence="9">2.7.12.2</ecNumber>
    </recommendedName>
    <alternativeName>
        <fullName evidence="12">ERK activator kinase 2</fullName>
    </alternativeName>
    <alternativeName>
        <fullName evidence="11">MAPK/ERK kinase 2</fullName>
    </alternativeName>
</protein>
<evidence type="ECO:0000256" key="16">
    <source>
        <dbReference type="PROSITE-ProRule" id="PRU10141"/>
    </source>
</evidence>
<comment type="catalytic activity">
    <reaction evidence="15">
        <text>L-tyrosyl-[protein] + ATP = O-phospho-L-tyrosyl-[protein] + ADP + H(+)</text>
        <dbReference type="Rhea" id="RHEA:10596"/>
        <dbReference type="Rhea" id="RHEA-COMP:10136"/>
        <dbReference type="Rhea" id="RHEA-COMP:20101"/>
        <dbReference type="ChEBI" id="CHEBI:15378"/>
        <dbReference type="ChEBI" id="CHEBI:30616"/>
        <dbReference type="ChEBI" id="CHEBI:46858"/>
        <dbReference type="ChEBI" id="CHEBI:61978"/>
        <dbReference type="ChEBI" id="CHEBI:456216"/>
        <dbReference type="EC" id="2.7.12.2"/>
    </reaction>
</comment>
<evidence type="ECO:0000256" key="7">
    <source>
        <dbReference type="ARBA" id="ARBA00023137"/>
    </source>
</evidence>
<dbReference type="GO" id="GO:0005770">
    <property type="term" value="C:late endosome"/>
    <property type="evidence" value="ECO:0007669"/>
    <property type="project" value="UniProtKB-ARBA"/>
</dbReference>
<dbReference type="InterPro" id="IPR008271">
    <property type="entry name" value="Ser/Thr_kinase_AS"/>
</dbReference>
<dbReference type="InterPro" id="IPR050915">
    <property type="entry name" value="MAP_kinase_kinase"/>
</dbReference>
<dbReference type="PANTHER" id="PTHR47448">
    <property type="entry name" value="DUAL SPECIFICITY MITOGEN-ACTIVATED PROTEIN KINASE KINASE DSOR1-LIKE PROTEIN"/>
    <property type="match status" value="1"/>
</dbReference>
<dbReference type="GO" id="GO:0004708">
    <property type="term" value="F:MAP kinase kinase activity"/>
    <property type="evidence" value="ECO:0007669"/>
    <property type="project" value="UniProtKB-EC"/>
</dbReference>
<feature type="compositionally biased region" description="Pro residues" evidence="18">
    <location>
        <begin position="284"/>
        <end position="294"/>
    </location>
</feature>
<dbReference type="PROSITE" id="PS00108">
    <property type="entry name" value="PROTEIN_KINASE_ST"/>
    <property type="match status" value="1"/>
</dbReference>
<dbReference type="EMBL" id="LWLT01000008">
    <property type="status" value="NOT_ANNOTATED_CDS"/>
    <property type="molecule type" value="Genomic_DNA"/>
</dbReference>
<feature type="region of interest" description="Disordered" evidence="18">
    <location>
        <begin position="1"/>
        <end position="23"/>
    </location>
</feature>
<dbReference type="Gene3D" id="1.10.510.10">
    <property type="entry name" value="Transferase(Phosphotransferase) domain 1"/>
    <property type="match status" value="1"/>
</dbReference>
<dbReference type="CDD" id="cd06615">
    <property type="entry name" value="PKc_MEK"/>
    <property type="match status" value="1"/>
</dbReference>
<feature type="region of interest" description="Disordered" evidence="18">
    <location>
        <begin position="277"/>
        <end position="300"/>
    </location>
</feature>
<evidence type="ECO:0000256" key="12">
    <source>
        <dbReference type="ARBA" id="ARBA00042349"/>
    </source>
</evidence>
<proteinExistence type="inferred from homology"/>
<dbReference type="GO" id="GO:0032872">
    <property type="term" value="P:regulation of stress-activated MAPK cascade"/>
    <property type="evidence" value="ECO:0007669"/>
    <property type="project" value="UniProtKB-ARBA"/>
</dbReference>
<dbReference type="GO" id="GO:0005739">
    <property type="term" value="C:mitochondrion"/>
    <property type="evidence" value="ECO:0007669"/>
    <property type="project" value="UniProtKB-ARBA"/>
</dbReference>
<dbReference type="GO" id="GO:0004674">
    <property type="term" value="F:protein serine/threonine kinase activity"/>
    <property type="evidence" value="ECO:0007669"/>
    <property type="project" value="UniProtKB-KW"/>
</dbReference>
<dbReference type="SUPFAM" id="SSF56112">
    <property type="entry name" value="Protein kinase-like (PK-like)"/>
    <property type="match status" value="1"/>
</dbReference>
<dbReference type="InterPro" id="IPR017441">
    <property type="entry name" value="Protein_kinase_ATP_BS"/>
</dbReference>
<keyword evidence="5" id="KW-0418">Kinase</keyword>
<sequence length="390" mass="43577">SPRRRPRPRPQPPARVGTARSRAHLVDLQKKLEELELDEQQKKRLEAFLTQKAKVGELKDDDFERISELGAGNGGVVTKVQHRPSGLIMARKLIHLEIKPAIRNQIIRELQVLHECNSPYIVGFYGAFYSDGEISICMEHMDGGSLDQVLKEAKRIPEEILGKVSIAVLRGLAYLREKHQIMHRDVKPSNILVNSRGEIKLCDFGVSGQLIDSMANSFVGTRSYMSPERLQGTHYSVQSDIWSMGLSLVELSIGRYPIPPPDAKELEAIFGRPMVDGAEGEPPSISPRPRPPGRPISGHGMDSRPAMAIFELLDYIVNEVLLPLALTARFSLLPPGTHSLIKNPAERADLKMLMNHTFIKRSEVEEVDFAGWLCKTLRLNQPSTPTRTAV</sequence>
<dbReference type="FunFam" id="1.10.510.10:FF:000115">
    <property type="entry name" value="Dual specificity mitogen-activated protein kinase kinase 1"/>
    <property type="match status" value="1"/>
</dbReference>
<dbReference type="GO" id="GO:0090170">
    <property type="term" value="P:regulation of Golgi inheritance"/>
    <property type="evidence" value="ECO:0007669"/>
    <property type="project" value="UniProtKB-ARBA"/>
</dbReference>
<dbReference type="GO" id="GO:2000641">
    <property type="term" value="P:regulation of early endosome to late endosome transport"/>
    <property type="evidence" value="ECO:0007669"/>
    <property type="project" value="UniProtKB-ARBA"/>
</dbReference>
<dbReference type="GeneTree" id="ENSGT00940000153487"/>
<dbReference type="PANTHER" id="PTHR47448:SF3">
    <property type="entry name" value="MITOGEN-ACTIVATED PROTEIN KINASE KINASE 2"/>
    <property type="match status" value="1"/>
</dbReference>
<dbReference type="GO" id="GO:0005829">
    <property type="term" value="C:cytosol"/>
    <property type="evidence" value="ECO:0007669"/>
    <property type="project" value="UniProtKB-ARBA"/>
</dbReference>
<keyword evidence="4 16" id="KW-0547">Nucleotide-binding</keyword>
<evidence type="ECO:0000313" key="21">
    <source>
        <dbReference type="Proteomes" id="UP000291000"/>
    </source>
</evidence>